<keyword evidence="2" id="KW-1185">Reference proteome</keyword>
<dbReference type="EMBL" id="JASZYV010000002">
    <property type="protein sequence ID" value="MDM0045058.1"/>
    <property type="molecule type" value="Genomic_DNA"/>
</dbReference>
<gene>
    <name evidence="1" type="ORF">QTH91_11245</name>
</gene>
<sequence length="167" mass="18712">MYENILGIIRGAGRSIEQSSSRTRALDEETLRDMFLVPLNAHFGNATGEAFNVNGKTDILIRHEAGNLFVAEFKIWGGDKHFLATIDQLLSYLSWRDTKTAIVVFNRNVGFSAVVAKMRELVRTHPCYVSGPTRLDETSDSFVFSLPQDQDRRVNIALLAFDMGAKT</sequence>
<proteinExistence type="predicted"/>
<accession>A0ABT7NAT7</accession>
<comment type="caution">
    <text evidence="1">The sequence shown here is derived from an EMBL/GenBank/DDBJ whole genome shotgun (WGS) entry which is preliminary data.</text>
</comment>
<organism evidence="1 2">
    <name type="scientific">Variovorax dokdonensis</name>
    <dbReference type="NCBI Taxonomy" id="344883"/>
    <lineage>
        <taxon>Bacteria</taxon>
        <taxon>Pseudomonadati</taxon>
        <taxon>Pseudomonadota</taxon>
        <taxon>Betaproteobacteria</taxon>
        <taxon>Burkholderiales</taxon>
        <taxon>Comamonadaceae</taxon>
        <taxon>Variovorax</taxon>
    </lineage>
</organism>
<dbReference type="RefSeq" id="WP_286660162.1">
    <property type="nucleotide sequence ID" value="NZ_JASZYV010000002.1"/>
</dbReference>
<evidence type="ECO:0000313" key="1">
    <source>
        <dbReference type="EMBL" id="MDM0045058.1"/>
    </source>
</evidence>
<evidence type="ECO:0008006" key="3">
    <source>
        <dbReference type="Google" id="ProtNLM"/>
    </source>
</evidence>
<name>A0ABT7NAT7_9BURK</name>
<dbReference type="Proteomes" id="UP001174908">
    <property type="component" value="Unassembled WGS sequence"/>
</dbReference>
<protein>
    <recommendedName>
        <fullName evidence="3">Restriction endonuclease type IV Mrr domain-containing protein</fullName>
    </recommendedName>
</protein>
<reference evidence="1" key="1">
    <citation type="submission" date="2023-06" db="EMBL/GenBank/DDBJ databases">
        <authorList>
            <person name="Jiang Y."/>
            <person name="Liu Q."/>
        </authorList>
    </citation>
    <scope>NUCLEOTIDE SEQUENCE</scope>
    <source>
        <strain evidence="1">CGMCC 1.12089</strain>
    </source>
</reference>
<evidence type="ECO:0000313" key="2">
    <source>
        <dbReference type="Proteomes" id="UP001174908"/>
    </source>
</evidence>